<feature type="region of interest" description="Disordered" evidence="1">
    <location>
        <begin position="422"/>
        <end position="443"/>
    </location>
</feature>
<reference evidence="3" key="1">
    <citation type="submission" date="2021-11" db="EMBL/GenBank/DDBJ databases">
        <title>Genome sequence.</title>
        <authorList>
            <person name="Sun Q."/>
        </authorList>
    </citation>
    <scope>NUCLEOTIDE SEQUENCE</scope>
    <source>
        <strain evidence="3">JC740</strain>
    </source>
</reference>
<dbReference type="InterPro" id="IPR043780">
    <property type="entry name" value="DUF5722"/>
</dbReference>
<proteinExistence type="predicted"/>
<organism evidence="3 4">
    <name type="scientific">Rhodopirellula halodulae</name>
    <dbReference type="NCBI Taxonomy" id="2894198"/>
    <lineage>
        <taxon>Bacteria</taxon>
        <taxon>Pseudomonadati</taxon>
        <taxon>Planctomycetota</taxon>
        <taxon>Planctomycetia</taxon>
        <taxon>Pirellulales</taxon>
        <taxon>Pirellulaceae</taxon>
        <taxon>Rhodopirellula</taxon>
    </lineage>
</organism>
<protein>
    <submittedName>
        <fullName evidence="3">DUF5722 domain-containing protein</fullName>
    </submittedName>
</protein>
<gene>
    <name evidence="3" type="ORF">LOC71_20765</name>
</gene>
<evidence type="ECO:0000313" key="3">
    <source>
        <dbReference type="EMBL" id="MCC9644713.1"/>
    </source>
</evidence>
<dbReference type="Proteomes" id="UP001430306">
    <property type="component" value="Unassembled WGS sequence"/>
</dbReference>
<sequence length="726" mass="82678">MHTFMHPSRIVREMCSRRTGIQLAIAIGCLIAMSGLAQTVRAQSHAIELAVDSASRHHLTIQQDGDALVLESTGNDPYIVFDIPATPVVDRHWMLAMEVFCPEGIQNMQLFIGQPFSEKRRLDLPHLHRSEGWTVYSCDLSEGESFLNDDGPTTLRLDFGRKEDVRFRIRKVTLRPENDREWKQRQQRAAHVQQLQQLNERIANYYHTDFPIRLTEVRHSPEHVVVSGKAVGEVATANLSLIARDLDEISALPATIDSKTPFRSVRLRSDGTFEVKFPAAPGSWLKRTGMRWQVVSISSALLDDGSRTCTPYSAVRYVDVLDQRDAKTLPPTPTLHAAKGVTCVSELNSEMIRELGLQHATVNILLNGFIELHPKPGYVPVTIRGKQVFVRQGAEQHLDKRVRMGREAGLVLAGILLIGNQPNRSARDSQRPTLQHPNADPAGVYTMPNLTDPDSANLYAITLDYLAERYSEGDLRIDHWIVHNEIDAGWQWTNMGETPHHVYLDHYFRSMRMVDTATRRINPHARTFISLTHYWNLPNPAHWRWYRSKEIMESLVKHGEVEGDFPWGMAHHPYPESLWESDTWNDNVKFDLDAKMFTLKNWSVLDEYMKSDRLRDAEGNVRPVLLSEQGFHAPEDDEQSLQQQVAAVLYTFQQLRQFDSVLAFDYHRSVDHSGEGGLLLGLRGLSSKEHPRGKPKPAWNAFRAIGTPQESELLLQYKDVWGSPSE</sequence>
<accession>A0ABS8NPG6</accession>
<evidence type="ECO:0000259" key="2">
    <source>
        <dbReference type="Pfam" id="PF18989"/>
    </source>
</evidence>
<dbReference type="Gene3D" id="3.20.20.80">
    <property type="entry name" value="Glycosidases"/>
    <property type="match status" value="1"/>
</dbReference>
<evidence type="ECO:0000256" key="1">
    <source>
        <dbReference type="SAM" id="MobiDB-lite"/>
    </source>
</evidence>
<comment type="caution">
    <text evidence="3">The sequence shown here is derived from an EMBL/GenBank/DDBJ whole genome shotgun (WGS) entry which is preliminary data.</text>
</comment>
<evidence type="ECO:0000313" key="4">
    <source>
        <dbReference type="Proteomes" id="UP001430306"/>
    </source>
</evidence>
<name>A0ABS8NPG6_9BACT</name>
<feature type="domain" description="DUF5722" evidence="2">
    <location>
        <begin position="334"/>
        <end position="722"/>
    </location>
</feature>
<dbReference type="RefSeq" id="WP_230276415.1">
    <property type="nucleotide sequence ID" value="NZ_JAJKFW010000059.1"/>
</dbReference>
<dbReference type="EMBL" id="JAJKFW010000059">
    <property type="protein sequence ID" value="MCC9644713.1"/>
    <property type="molecule type" value="Genomic_DNA"/>
</dbReference>
<dbReference type="SUPFAM" id="SSF51445">
    <property type="entry name" value="(Trans)glycosidases"/>
    <property type="match status" value="1"/>
</dbReference>
<keyword evidence="4" id="KW-1185">Reference proteome</keyword>
<dbReference type="Pfam" id="PF18989">
    <property type="entry name" value="DUF5722"/>
    <property type="match status" value="1"/>
</dbReference>
<dbReference type="InterPro" id="IPR017853">
    <property type="entry name" value="GH"/>
</dbReference>